<dbReference type="InterPro" id="IPR020922">
    <property type="entry name" value="dITP/XTP_pyrophosphatase"/>
</dbReference>
<keyword evidence="5 7" id="KW-0460">Magnesium</keyword>
<dbReference type="EMBL" id="JAQHXR010000001">
    <property type="protein sequence ID" value="MDA3968396.1"/>
    <property type="molecule type" value="Genomic_DNA"/>
</dbReference>
<accession>A0ABT4VEC2</accession>
<feature type="binding site" evidence="7">
    <location>
        <position position="178"/>
    </location>
    <ligand>
        <name>substrate</name>
    </ligand>
</feature>
<gene>
    <name evidence="9" type="primary">rdgB</name>
    <name evidence="9" type="ORF">PF021_01755</name>
</gene>
<dbReference type="SUPFAM" id="SSF52972">
    <property type="entry name" value="ITPase-like"/>
    <property type="match status" value="1"/>
</dbReference>
<evidence type="ECO:0000313" key="10">
    <source>
        <dbReference type="Proteomes" id="UP001210261"/>
    </source>
</evidence>
<evidence type="ECO:0000256" key="8">
    <source>
        <dbReference type="RuleBase" id="RU003781"/>
    </source>
</evidence>
<keyword evidence="6 7" id="KW-0546">Nucleotide metabolism</keyword>
<feature type="binding site" evidence="7">
    <location>
        <position position="76"/>
    </location>
    <ligand>
        <name>substrate</name>
    </ligand>
</feature>
<keyword evidence="3 7" id="KW-0547">Nucleotide-binding</keyword>
<feature type="binding site" evidence="7">
    <location>
        <position position="75"/>
    </location>
    <ligand>
        <name>Mg(2+)</name>
        <dbReference type="ChEBI" id="CHEBI:18420"/>
    </ligand>
</feature>
<feature type="binding site" evidence="7">
    <location>
        <begin position="7"/>
        <end position="12"/>
    </location>
    <ligand>
        <name>substrate</name>
    </ligand>
</feature>
<dbReference type="HAMAP" id="MF_01405">
    <property type="entry name" value="Non_canon_purine_NTPase"/>
    <property type="match status" value="1"/>
</dbReference>
<dbReference type="Pfam" id="PF01725">
    <property type="entry name" value="Ham1p_like"/>
    <property type="match status" value="1"/>
</dbReference>
<dbReference type="Proteomes" id="UP001210261">
    <property type="component" value="Unassembled WGS sequence"/>
</dbReference>
<comment type="catalytic activity">
    <reaction evidence="7">
        <text>ITP + H2O = IMP + diphosphate + H(+)</text>
        <dbReference type="Rhea" id="RHEA:29399"/>
        <dbReference type="ChEBI" id="CHEBI:15377"/>
        <dbReference type="ChEBI" id="CHEBI:15378"/>
        <dbReference type="ChEBI" id="CHEBI:33019"/>
        <dbReference type="ChEBI" id="CHEBI:58053"/>
        <dbReference type="ChEBI" id="CHEBI:61402"/>
        <dbReference type="EC" id="3.6.1.66"/>
    </reaction>
</comment>
<keyword evidence="10" id="KW-1185">Reference proteome</keyword>
<evidence type="ECO:0000256" key="3">
    <source>
        <dbReference type="ARBA" id="ARBA00022741"/>
    </source>
</evidence>
<dbReference type="InterPro" id="IPR029001">
    <property type="entry name" value="ITPase-like_fam"/>
</dbReference>
<sequence>MRIILASSNKDKIKEIREIYNNFQVLCFDELIPSFEIEENGNSFKENALIKSKCVFNTLKTQNLLHKTDIVISDDSGICVDLLNGAPGIYSARYSGGNSKDNLEKLINEVKRFESQTSKAHYCACIAISSFFGDFSTHGFMHGFVIAEKRGENGFGYDPIFIPNGFNKTLAELSAQEKNQISHRYKALKLAKYIIEAIGN</sequence>
<comment type="function">
    <text evidence="7">Pyrophosphatase that catalyzes the hydrolysis of nucleoside triphosphates to their monophosphate derivatives, with a high preference for the non-canonical purine nucleotides XTP (xanthosine triphosphate), dITP (deoxyinosine triphosphate) and ITP. Seems to function as a house-cleaning enzyme that removes non-canonical purine nucleotides from the nucleotide pool, thus preventing their incorporation into DNA/RNA and avoiding chromosomal lesions.</text>
</comment>
<evidence type="ECO:0000256" key="4">
    <source>
        <dbReference type="ARBA" id="ARBA00022801"/>
    </source>
</evidence>
<evidence type="ECO:0000256" key="5">
    <source>
        <dbReference type="ARBA" id="ARBA00022842"/>
    </source>
</evidence>
<evidence type="ECO:0000313" key="9">
    <source>
        <dbReference type="EMBL" id="MDA3968396.1"/>
    </source>
</evidence>
<dbReference type="PANTHER" id="PTHR11067">
    <property type="entry name" value="INOSINE TRIPHOSPHATE PYROPHOSPHATASE/HAM1 PROTEIN"/>
    <property type="match status" value="1"/>
</dbReference>
<keyword evidence="4 7" id="KW-0378">Hydrolase</keyword>
<comment type="catalytic activity">
    <reaction evidence="7">
        <text>dITP + H2O = dIMP + diphosphate + H(+)</text>
        <dbReference type="Rhea" id="RHEA:28342"/>
        <dbReference type="ChEBI" id="CHEBI:15377"/>
        <dbReference type="ChEBI" id="CHEBI:15378"/>
        <dbReference type="ChEBI" id="CHEBI:33019"/>
        <dbReference type="ChEBI" id="CHEBI:61194"/>
        <dbReference type="ChEBI" id="CHEBI:61382"/>
        <dbReference type="EC" id="3.6.1.66"/>
    </reaction>
</comment>
<comment type="caution">
    <text evidence="9">The sequence shown here is derived from an EMBL/GenBank/DDBJ whole genome shotgun (WGS) entry which is preliminary data.</text>
</comment>
<organism evidence="9 10">
    <name type="scientific">Helicobacter ibis</name>
    <dbReference type="NCBI Taxonomy" id="2962633"/>
    <lineage>
        <taxon>Bacteria</taxon>
        <taxon>Pseudomonadati</taxon>
        <taxon>Campylobacterota</taxon>
        <taxon>Epsilonproteobacteria</taxon>
        <taxon>Campylobacterales</taxon>
        <taxon>Helicobacteraceae</taxon>
        <taxon>Helicobacter</taxon>
    </lineage>
</organism>
<comment type="cofactor">
    <cofactor evidence="7">
        <name>Mg(2+)</name>
        <dbReference type="ChEBI" id="CHEBI:18420"/>
    </cofactor>
    <text evidence="7">Binds 1 Mg(2+) ion per subunit.</text>
</comment>
<dbReference type="PANTHER" id="PTHR11067:SF9">
    <property type="entry name" value="INOSINE TRIPHOSPHATE PYROPHOSPHATASE"/>
    <property type="match status" value="1"/>
</dbReference>
<name>A0ABT4VEC2_9HELI</name>
<dbReference type="RefSeq" id="WP_271020688.1">
    <property type="nucleotide sequence ID" value="NZ_JAQHXR010000001.1"/>
</dbReference>
<dbReference type="InterPro" id="IPR002637">
    <property type="entry name" value="RdgB/HAM1"/>
</dbReference>
<evidence type="ECO:0000256" key="2">
    <source>
        <dbReference type="ARBA" id="ARBA00022723"/>
    </source>
</evidence>
<evidence type="ECO:0000256" key="1">
    <source>
        <dbReference type="ARBA" id="ARBA00008023"/>
    </source>
</evidence>
<dbReference type="CDD" id="cd00515">
    <property type="entry name" value="HAM1"/>
    <property type="match status" value="1"/>
</dbReference>
<feature type="active site" description="Proton acceptor" evidence="7">
    <location>
        <position position="75"/>
    </location>
</feature>
<feature type="binding site" evidence="7">
    <location>
        <position position="38"/>
    </location>
    <ligand>
        <name>Mg(2+)</name>
        <dbReference type="ChEBI" id="CHEBI:18420"/>
    </ligand>
</feature>
<comment type="similarity">
    <text evidence="1 7 8">Belongs to the HAM1 NTPase family.</text>
</comment>
<dbReference type="EC" id="3.6.1.66" evidence="7"/>
<feature type="binding site" evidence="7">
    <location>
        <begin position="183"/>
        <end position="184"/>
    </location>
    <ligand>
        <name>substrate</name>
    </ligand>
</feature>
<feature type="binding site" evidence="7">
    <location>
        <begin position="155"/>
        <end position="158"/>
    </location>
    <ligand>
        <name>substrate</name>
    </ligand>
</feature>
<proteinExistence type="inferred from homology"/>
<evidence type="ECO:0000256" key="7">
    <source>
        <dbReference type="HAMAP-Rule" id="MF_01405"/>
    </source>
</evidence>
<keyword evidence="2 7" id="KW-0479">Metal-binding</keyword>
<comment type="catalytic activity">
    <reaction evidence="7">
        <text>XTP + H2O = XMP + diphosphate + H(+)</text>
        <dbReference type="Rhea" id="RHEA:28610"/>
        <dbReference type="ChEBI" id="CHEBI:15377"/>
        <dbReference type="ChEBI" id="CHEBI:15378"/>
        <dbReference type="ChEBI" id="CHEBI:33019"/>
        <dbReference type="ChEBI" id="CHEBI:57464"/>
        <dbReference type="ChEBI" id="CHEBI:61314"/>
        <dbReference type="EC" id="3.6.1.66"/>
    </reaction>
</comment>
<reference evidence="9 10" key="1">
    <citation type="submission" date="2023-01" db="EMBL/GenBank/DDBJ databases">
        <title>Description of Helicobacter ibis sp. nov. isolated from faecal droppings of black-faced ibis (Theristicus melanopis).</title>
        <authorList>
            <person name="Lopez-Cantillo M."/>
            <person name="Vidal-Veuthey B."/>
            <person name="Mella A."/>
            <person name="De La Haba R."/>
            <person name="Collado L."/>
        </authorList>
    </citation>
    <scope>NUCLEOTIDE SEQUENCE [LARGE SCALE GENOMIC DNA]</scope>
    <source>
        <strain evidence="9 10">A82</strain>
    </source>
</reference>
<dbReference type="NCBIfam" id="TIGR00042">
    <property type="entry name" value="RdgB/HAM1 family non-canonical purine NTP pyrophosphatase"/>
    <property type="match status" value="1"/>
</dbReference>
<comment type="subunit">
    <text evidence="7">Homodimer.</text>
</comment>
<evidence type="ECO:0000256" key="6">
    <source>
        <dbReference type="ARBA" id="ARBA00023080"/>
    </source>
</evidence>
<dbReference type="Gene3D" id="3.90.950.10">
    <property type="match status" value="1"/>
</dbReference>
<protein>
    <recommendedName>
        <fullName evidence="7">dITP/XTP pyrophosphatase</fullName>
        <ecNumber evidence="7">3.6.1.66</ecNumber>
    </recommendedName>
    <alternativeName>
        <fullName evidence="7">Non-canonical purine NTP pyrophosphatase</fullName>
    </alternativeName>
    <alternativeName>
        <fullName evidence="7">Non-standard purine NTP pyrophosphatase</fullName>
    </alternativeName>
    <alternativeName>
        <fullName evidence="7">Nucleoside-triphosphate diphosphatase</fullName>
    </alternativeName>
    <alternativeName>
        <fullName evidence="7">Nucleoside-triphosphate pyrophosphatase</fullName>
        <shortName evidence="7">NTPase</shortName>
    </alternativeName>
</protein>